<dbReference type="PROSITE" id="PS51257">
    <property type="entry name" value="PROKAR_LIPOPROTEIN"/>
    <property type="match status" value="1"/>
</dbReference>
<organism evidence="1 2">
    <name type="scientific">Laceyella tengchongensis</name>
    <dbReference type="NCBI Taxonomy" id="574699"/>
    <lineage>
        <taxon>Bacteria</taxon>
        <taxon>Bacillati</taxon>
        <taxon>Bacillota</taxon>
        <taxon>Bacilli</taxon>
        <taxon>Bacillales</taxon>
        <taxon>Thermoactinomycetaceae</taxon>
        <taxon>Laceyella</taxon>
    </lineage>
</organism>
<dbReference type="EMBL" id="FXTU01000003">
    <property type="protein sequence ID" value="SMP19056.1"/>
    <property type="molecule type" value="Genomic_DNA"/>
</dbReference>
<proteinExistence type="predicted"/>
<evidence type="ECO:0008006" key="3">
    <source>
        <dbReference type="Google" id="ProtNLM"/>
    </source>
</evidence>
<accession>A0AA45WNQ0</accession>
<dbReference type="AlphaFoldDB" id="A0AA45WNQ0"/>
<comment type="caution">
    <text evidence="1">The sequence shown here is derived from an EMBL/GenBank/DDBJ whole genome shotgun (WGS) entry which is preliminary data.</text>
</comment>
<keyword evidence="2" id="KW-1185">Reference proteome</keyword>
<sequence length="162" mass="18713">MIRAACITIFASIMLFLVSCQNDQPAKEPLTNEKVKQVLHTIPDHFKKKMRLPTHLPFKPTNMEAHYSSLHKHSYQQDYVQNTDHVVYFTITVGTSTFNNLEKIKLSSEIDAFYEKKGILYWNDKKNGVHFLLSTVDHSKQKQYKLTKEQLVKIAASAVSLE</sequence>
<evidence type="ECO:0000313" key="2">
    <source>
        <dbReference type="Proteomes" id="UP001157946"/>
    </source>
</evidence>
<evidence type="ECO:0000313" key="1">
    <source>
        <dbReference type="EMBL" id="SMP19056.1"/>
    </source>
</evidence>
<name>A0AA45WNQ0_9BACL</name>
<protein>
    <recommendedName>
        <fullName evidence="3">DUF4367 domain-containing protein</fullName>
    </recommendedName>
</protein>
<reference evidence="1" key="1">
    <citation type="submission" date="2017-05" db="EMBL/GenBank/DDBJ databases">
        <authorList>
            <person name="Varghese N."/>
            <person name="Submissions S."/>
        </authorList>
    </citation>
    <scope>NUCLEOTIDE SEQUENCE</scope>
    <source>
        <strain evidence="1">DSM 45262</strain>
    </source>
</reference>
<dbReference type="Proteomes" id="UP001157946">
    <property type="component" value="Unassembled WGS sequence"/>
</dbReference>
<dbReference type="RefSeq" id="WP_123827435.1">
    <property type="nucleotide sequence ID" value="NZ_FXTU01000003.1"/>
</dbReference>
<gene>
    <name evidence="1" type="ORF">SAMN06265361_103248</name>
</gene>